<evidence type="ECO:0000313" key="1">
    <source>
        <dbReference type="EMBL" id="KAG7087103.1"/>
    </source>
</evidence>
<dbReference type="AlphaFoldDB" id="A0A9P7RQ90"/>
<proteinExistence type="predicted"/>
<dbReference type="RefSeq" id="XP_043003574.1">
    <property type="nucleotide sequence ID" value="XM_043158230.1"/>
</dbReference>
<sequence length="136" mass="16069">MLPTSLPDEKVKSLRAFALTIAPALYTAYYGGSEEVERFISAAMVHWLVVWPEEITIKESDNIKLLQTAQSDLWKRIRHIRQLLKSELNWKAWHYHTEEYSQEDDLFASMPWRGAMEQLLREDSQWQSYKKKLEGP</sequence>
<dbReference type="Proteomes" id="UP001049176">
    <property type="component" value="Chromosome 9"/>
</dbReference>
<evidence type="ECO:0000313" key="2">
    <source>
        <dbReference type="Proteomes" id="UP001049176"/>
    </source>
</evidence>
<organism evidence="1 2">
    <name type="scientific">Marasmius oreades</name>
    <name type="common">fairy-ring Marasmius</name>
    <dbReference type="NCBI Taxonomy" id="181124"/>
    <lineage>
        <taxon>Eukaryota</taxon>
        <taxon>Fungi</taxon>
        <taxon>Dikarya</taxon>
        <taxon>Basidiomycota</taxon>
        <taxon>Agaricomycotina</taxon>
        <taxon>Agaricomycetes</taxon>
        <taxon>Agaricomycetidae</taxon>
        <taxon>Agaricales</taxon>
        <taxon>Marasmiineae</taxon>
        <taxon>Marasmiaceae</taxon>
        <taxon>Marasmius</taxon>
    </lineage>
</organism>
<name>A0A9P7RQ90_9AGAR</name>
<dbReference type="GeneID" id="66082159"/>
<reference evidence="1" key="1">
    <citation type="journal article" date="2021" name="Genome Biol. Evol.">
        <title>The assembled and annotated genome of the fairy-ring fungus Marasmius oreades.</title>
        <authorList>
            <person name="Hiltunen M."/>
            <person name="Ament-Velasquez S.L."/>
            <person name="Johannesson H."/>
        </authorList>
    </citation>
    <scope>NUCLEOTIDE SEQUENCE</scope>
    <source>
        <strain evidence="1">03SP1</strain>
    </source>
</reference>
<gene>
    <name evidence="1" type="ORF">E1B28_013084</name>
</gene>
<dbReference type="KEGG" id="more:E1B28_013084"/>
<comment type="caution">
    <text evidence="1">The sequence shown here is derived from an EMBL/GenBank/DDBJ whole genome shotgun (WGS) entry which is preliminary data.</text>
</comment>
<keyword evidence="2" id="KW-1185">Reference proteome</keyword>
<accession>A0A9P7RQ90</accession>
<protein>
    <submittedName>
        <fullName evidence="1">Uncharacterized protein</fullName>
    </submittedName>
</protein>
<dbReference type="EMBL" id="CM032189">
    <property type="protein sequence ID" value="KAG7087103.1"/>
    <property type="molecule type" value="Genomic_DNA"/>
</dbReference>